<name>A0ABP0ZD85_9ASCO</name>
<comment type="cofactor">
    <cofactor evidence="1">
        <name>FMN</name>
        <dbReference type="ChEBI" id="CHEBI:58210"/>
    </cofactor>
</comment>
<dbReference type="CDD" id="cd02933">
    <property type="entry name" value="OYE_like_FMN"/>
    <property type="match status" value="1"/>
</dbReference>
<evidence type="ECO:0000313" key="5">
    <source>
        <dbReference type="EMBL" id="CAK9435661.1"/>
    </source>
</evidence>
<reference evidence="5 6" key="1">
    <citation type="submission" date="2024-03" db="EMBL/GenBank/DDBJ databases">
        <authorList>
            <person name="Brejova B."/>
        </authorList>
    </citation>
    <scope>NUCLEOTIDE SEQUENCE [LARGE SCALE GENOMIC DNA]</scope>
    <source>
        <strain evidence="5 6">CBS 14171</strain>
    </source>
</reference>
<keyword evidence="3" id="KW-0288">FMN</keyword>
<feature type="domain" description="NADH:flavin oxidoreductase/NADH oxidase N-terminal" evidence="4">
    <location>
        <begin position="11"/>
        <end position="358"/>
    </location>
</feature>
<evidence type="ECO:0000259" key="4">
    <source>
        <dbReference type="Pfam" id="PF00724"/>
    </source>
</evidence>
<dbReference type="Proteomes" id="UP001497383">
    <property type="component" value="Chromosome 1"/>
</dbReference>
<gene>
    <name evidence="5" type="ORF">LODBEIA_P03880</name>
</gene>
<protein>
    <recommendedName>
        <fullName evidence="4">NADH:flavin oxidoreductase/NADH oxidase N-terminal domain-containing protein</fullName>
    </recommendedName>
</protein>
<dbReference type="Gene3D" id="3.20.20.70">
    <property type="entry name" value="Aldolase class I"/>
    <property type="match status" value="1"/>
</dbReference>
<keyword evidence="3" id="KW-0285">Flavoprotein</keyword>
<sequence length="397" mass="44238">MTKATIQASHLFKPIKIGDLTLKHRIAHLPTTRNRANPGDHVPTSLQKQYYTDRAKSGALLVTEATIATPKLGFYPNVPGIYTQEQALGWKKVVDSVHEAGGAIAVQLWGLGRVASPALLKQHGIPFVGVSDIYENEKSESEAEENDNQLRPLTIKEIEELVTVDYPNAVKLALDVAGFDFVEFHFANGYIASQFINPLINNRTDKYGGSIENRARFLFEVIDNTIQAGVDPARLAVRISPSNQFQEPLNPSRKEDYTYIAEQLQERADSGKALGFIDVVDGEFGPANVAVPVDVSYILDNWKGVVLRGGRYTYDKDDGWKALVHDADSDDRTLVGFGRWFIANPDLPERIQNNQELNDYDRSTFYTTYDYGYNTYPFFGKKDDADPEAKVSGTPLA</sequence>
<evidence type="ECO:0000256" key="1">
    <source>
        <dbReference type="ARBA" id="ARBA00001917"/>
    </source>
</evidence>
<dbReference type="PANTHER" id="PTHR22893">
    <property type="entry name" value="NADH OXIDOREDUCTASE-RELATED"/>
    <property type="match status" value="1"/>
</dbReference>
<accession>A0ABP0ZD85</accession>
<dbReference type="InterPro" id="IPR013785">
    <property type="entry name" value="Aldolase_TIM"/>
</dbReference>
<dbReference type="InterPro" id="IPR001155">
    <property type="entry name" value="OxRdtase_FMN_N"/>
</dbReference>
<evidence type="ECO:0000313" key="6">
    <source>
        <dbReference type="Proteomes" id="UP001497383"/>
    </source>
</evidence>
<evidence type="ECO:0000256" key="3">
    <source>
        <dbReference type="ARBA" id="ARBA00022643"/>
    </source>
</evidence>
<dbReference type="SUPFAM" id="SSF51395">
    <property type="entry name" value="FMN-linked oxidoreductases"/>
    <property type="match status" value="1"/>
</dbReference>
<evidence type="ECO:0000256" key="2">
    <source>
        <dbReference type="ARBA" id="ARBA00005979"/>
    </source>
</evidence>
<dbReference type="Pfam" id="PF00724">
    <property type="entry name" value="Oxidored_FMN"/>
    <property type="match status" value="1"/>
</dbReference>
<dbReference type="GeneID" id="92205584"/>
<comment type="similarity">
    <text evidence="2">Belongs to the NADH:flavin oxidoreductase/NADH oxidase family.</text>
</comment>
<dbReference type="InterPro" id="IPR045247">
    <property type="entry name" value="Oye-like"/>
</dbReference>
<dbReference type="PANTHER" id="PTHR22893:SF91">
    <property type="entry name" value="NADPH DEHYDROGENASE 2-RELATED"/>
    <property type="match status" value="1"/>
</dbReference>
<proteinExistence type="inferred from homology"/>
<dbReference type="RefSeq" id="XP_066827326.1">
    <property type="nucleotide sequence ID" value="XM_066974038.1"/>
</dbReference>
<keyword evidence="6" id="KW-1185">Reference proteome</keyword>
<dbReference type="EMBL" id="OZ022405">
    <property type="protein sequence ID" value="CAK9435661.1"/>
    <property type="molecule type" value="Genomic_DNA"/>
</dbReference>
<organism evidence="5 6">
    <name type="scientific">Lodderomyces beijingensis</name>
    <dbReference type="NCBI Taxonomy" id="1775926"/>
    <lineage>
        <taxon>Eukaryota</taxon>
        <taxon>Fungi</taxon>
        <taxon>Dikarya</taxon>
        <taxon>Ascomycota</taxon>
        <taxon>Saccharomycotina</taxon>
        <taxon>Pichiomycetes</taxon>
        <taxon>Debaryomycetaceae</taxon>
        <taxon>Candida/Lodderomyces clade</taxon>
        <taxon>Lodderomyces</taxon>
    </lineage>
</organism>